<feature type="region of interest" description="Disordered" evidence="1">
    <location>
        <begin position="98"/>
        <end position="131"/>
    </location>
</feature>
<dbReference type="EMBL" id="JACCFL010000001">
    <property type="protein sequence ID" value="NYJ23834.1"/>
    <property type="molecule type" value="Genomic_DNA"/>
</dbReference>
<dbReference type="RefSeq" id="WP_179605714.1">
    <property type="nucleotide sequence ID" value="NZ_BAABEH010000001.1"/>
</dbReference>
<evidence type="ECO:0000313" key="3">
    <source>
        <dbReference type="Proteomes" id="UP000578352"/>
    </source>
</evidence>
<protein>
    <submittedName>
        <fullName evidence="2">Uncharacterized protein</fullName>
    </submittedName>
</protein>
<proteinExistence type="predicted"/>
<reference evidence="2 3" key="1">
    <citation type="submission" date="2020-07" db="EMBL/GenBank/DDBJ databases">
        <title>Sequencing the genomes of 1000 actinobacteria strains.</title>
        <authorList>
            <person name="Klenk H.-P."/>
        </authorList>
    </citation>
    <scope>NUCLEOTIDE SEQUENCE [LARGE SCALE GENOMIC DNA]</scope>
    <source>
        <strain evidence="2 3">DSM 15165</strain>
    </source>
</reference>
<dbReference type="Proteomes" id="UP000578352">
    <property type="component" value="Unassembled WGS sequence"/>
</dbReference>
<accession>A0A853CXD2</accession>
<sequence length="131" mass="14343">MLGPNPALAEIVLDRILTVVHTHAHDLQIHGVIRGLAVEDMNALSPHLRNGLIEQHVDMLDWWLTGSWRVDLRRAEFVYGTPPAAPPLSVEDATVVVAGQERQQPGGAPQETRLSPRDSVDSVTGYDEQVG</sequence>
<comment type="caution">
    <text evidence="2">The sequence shown here is derived from an EMBL/GenBank/DDBJ whole genome shotgun (WGS) entry which is preliminary data.</text>
</comment>
<evidence type="ECO:0000313" key="2">
    <source>
        <dbReference type="EMBL" id="NYJ23834.1"/>
    </source>
</evidence>
<gene>
    <name evidence="2" type="ORF">HNR13_002121</name>
</gene>
<name>A0A853CXD2_9MICO</name>
<evidence type="ECO:0000256" key="1">
    <source>
        <dbReference type="SAM" id="MobiDB-lite"/>
    </source>
</evidence>
<organism evidence="2 3">
    <name type="scientific">Leifsonia shinshuensis</name>
    <dbReference type="NCBI Taxonomy" id="150026"/>
    <lineage>
        <taxon>Bacteria</taxon>
        <taxon>Bacillati</taxon>
        <taxon>Actinomycetota</taxon>
        <taxon>Actinomycetes</taxon>
        <taxon>Micrococcales</taxon>
        <taxon>Microbacteriaceae</taxon>
        <taxon>Leifsonia</taxon>
    </lineage>
</organism>
<dbReference type="AlphaFoldDB" id="A0A853CXD2"/>